<evidence type="ECO:0000256" key="1">
    <source>
        <dbReference type="SAM" id="Phobius"/>
    </source>
</evidence>
<protein>
    <submittedName>
        <fullName evidence="2">Phage holin family protein</fullName>
    </submittedName>
</protein>
<feature type="transmembrane region" description="Helical" evidence="1">
    <location>
        <begin position="27"/>
        <end position="47"/>
    </location>
</feature>
<organism evidence="2 3">
    <name type="scientific">Candidatus Coprovicinus avistercoris</name>
    <dbReference type="NCBI Taxonomy" id="2840754"/>
    <lineage>
        <taxon>Bacteria</taxon>
        <taxon>Bacillati</taxon>
        <taxon>Actinomycetota</taxon>
        <taxon>Coriobacteriia</taxon>
        <taxon>Coriobacteriales</taxon>
        <taxon>Coriobacteriaceae</taxon>
        <taxon>Coriobacteriaceae incertae sedis</taxon>
        <taxon>Candidatus Coprovicinus</taxon>
    </lineage>
</organism>
<comment type="caution">
    <text evidence="2">The sequence shown here is derived from an EMBL/GenBank/DDBJ whole genome shotgun (WGS) entry which is preliminary data.</text>
</comment>
<dbReference type="InterPro" id="IPR007165">
    <property type="entry name" value="Phage_holin_4_2"/>
</dbReference>
<keyword evidence="1" id="KW-0812">Transmembrane</keyword>
<dbReference type="PANTHER" id="PTHR37309:SF1">
    <property type="entry name" value="SLR0284 PROTEIN"/>
    <property type="match status" value="1"/>
</dbReference>
<gene>
    <name evidence="2" type="ORF">IAD17_01380</name>
</gene>
<evidence type="ECO:0000313" key="3">
    <source>
        <dbReference type="Proteomes" id="UP000824078"/>
    </source>
</evidence>
<evidence type="ECO:0000313" key="2">
    <source>
        <dbReference type="EMBL" id="HIU23564.1"/>
    </source>
</evidence>
<proteinExistence type="predicted"/>
<sequence>MRFILTWLTTAIAVSVAIWIVPGIGVIGDIYVSTLSTALALAFLNALIKPVVQFFALPITCLTLGLFSLVINASMLELASYLSRAIFNSGIYIMSFGSALVGAIIISIVTALLGIVFDTSDEQ</sequence>
<reference evidence="2" key="2">
    <citation type="journal article" date="2021" name="PeerJ">
        <title>Extensive microbial diversity within the chicken gut microbiome revealed by metagenomics and culture.</title>
        <authorList>
            <person name="Gilroy R."/>
            <person name="Ravi A."/>
            <person name="Getino M."/>
            <person name="Pursley I."/>
            <person name="Horton D.L."/>
            <person name="Alikhan N.F."/>
            <person name="Baker D."/>
            <person name="Gharbi K."/>
            <person name="Hall N."/>
            <person name="Watson M."/>
            <person name="Adriaenssens E.M."/>
            <person name="Foster-Nyarko E."/>
            <person name="Jarju S."/>
            <person name="Secka A."/>
            <person name="Antonio M."/>
            <person name="Oren A."/>
            <person name="Chaudhuri R.R."/>
            <person name="La Ragione R."/>
            <person name="Hildebrand F."/>
            <person name="Pallen M.J."/>
        </authorList>
    </citation>
    <scope>NUCLEOTIDE SEQUENCE</scope>
    <source>
        <strain evidence="2">ChiHjej12B11-29160</strain>
    </source>
</reference>
<feature type="transmembrane region" description="Helical" evidence="1">
    <location>
        <begin position="54"/>
        <end position="71"/>
    </location>
</feature>
<dbReference type="AlphaFoldDB" id="A0A9D1HWB6"/>
<accession>A0A9D1HWB6</accession>
<dbReference type="Proteomes" id="UP000824078">
    <property type="component" value="Unassembled WGS sequence"/>
</dbReference>
<dbReference type="EMBL" id="DVMQ01000005">
    <property type="protein sequence ID" value="HIU23564.1"/>
    <property type="molecule type" value="Genomic_DNA"/>
</dbReference>
<keyword evidence="1" id="KW-0472">Membrane</keyword>
<reference evidence="2" key="1">
    <citation type="submission" date="2020-10" db="EMBL/GenBank/DDBJ databases">
        <authorList>
            <person name="Gilroy R."/>
        </authorList>
    </citation>
    <scope>NUCLEOTIDE SEQUENCE</scope>
    <source>
        <strain evidence="2">ChiHjej12B11-29160</strain>
    </source>
</reference>
<dbReference type="Pfam" id="PF04020">
    <property type="entry name" value="Phage_holin_4_2"/>
    <property type="match status" value="1"/>
</dbReference>
<dbReference type="PANTHER" id="PTHR37309">
    <property type="entry name" value="SLR0284 PROTEIN"/>
    <property type="match status" value="1"/>
</dbReference>
<keyword evidence="1" id="KW-1133">Transmembrane helix</keyword>
<feature type="transmembrane region" description="Helical" evidence="1">
    <location>
        <begin position="91"/>
        <end position="117"/>
    </location>
</feature>
<name>A0A9D1HWB6_9ACTN</name>